<feature type="compositionally biased region" description="Polar residues" evidence="1">
    <location>
        <begin position="78"/>
        <end position="132"/>
    </location>
</feature>
<feature type="compositionally biased region" description="Polar residues" evidence="1">
    <location>
        <begin position="538"/>
        <end position="560"/>
    </location>
</feature>
<dbReference type="AlphaFoldDB" id="A0A9P6CWF6"/>
<feature type="region of interest" description="Disordered" evidence="1">
    <location>
        <begin position="36"/>
        <end position="148"/>
    </location>
</feature>
<keyword evidence="3" id="KW-1185">Reference proteome</keyword>
<feature type="region of interest" description="Disordered" evidence="1">
    <location>
        <begin position="342"/>
        <end position="388"/>
    </location>
</feature>
<protein>
    <submittedName>
        <fullName evidence="2">Uncharacterized protein</fullName>
    </submittedName>
</protein>
<feature type="compositionally biased region" description="Polar residues" evidence="1">
    <location>
        <begin position="354"/>
        <end position="378"/>
    </location>
</feature>
<proteinExistence type="predicted"/>
<organism evidence="2 3">
    <name type="scientific">Pholiota conissans</name>
    <dbReference type="NCBI Taxonomy" id="109636"/>
    <lineage>
        <taxon>Eukaryota</taxon>
        <taxon>Fungi</taxon>
        <taxon>Dikarya</taxon>
        <taxon>Basidiomycota</taxon>
        <taxon>Agaricomycotina</taxon>
        <taxon>Agaricomycetes</taxon>
        <taxon>Agaricomycetidae</taxon>
        <taxon>Agaricales</taxon>
        <taxon>Agaricineae</taxon>
        <taxon>Strophariaceae</taxon>
        <taxon>Pholiota</taxon>
    </lineage>
</organism>
<feature type="region of interest" description="Disordered" evidence="1">
    <location>
        <begin position="1"/>
        <end position="20"/>
    </location>
</feature>
<feature type="compositionally biased region" description="Polar residues" evidence="1">
    <location>
        <begin position="1"/>
        <end position="13"/>
    </location>
</feature>
<dbReference type="Proteomes" id="UP000807469">
    <property type="component" value="Unassembled WGS sequence"/>
</dbReference>
<sequence length="560" mass="61295">MASSTAAASSQLPQRLKKRRWTRDQLLAQLKIIGNLGAPLPYGLPPSPPESRAASPAAGSKRKLEPSSDPDAVKRPRTNLSTDRSQNQRSDPPTAVSTNPSLKSTKTPSSDSASLPPTRQLAPTPSHFTSRSEPCEDGEVREEPTAAISPLRDLNVDVPIRRPKKGKVSLRLCDALHDKYHSAGRQLKYSGDARFWSSFPTSSRDFRPIHDPPPPNSLYHKHGGLIARLELLDALVCFTYSIWNRDYPRRACNRDTWRTIEGFLIWCKGKWTTEEGVSDAERAFLGLIYMIEAFIQGRKIVYAIRGHLSNEVNELHNSMSKKVATAATTAIEGDPVSAASFGIPNGKAPPMLPSPSSANSTPVNREDGTPNNSNSANRQAGGPSRQITYTGSVPFNLVPEYLTKSLTPIPNHVMDAMGAVTETINPTLVSSLKELTLDFQGTTWCLNSSQDTLNLPTLRRCFPKTWARMMFTTLTSTEEHEPDFEDEEGELFWPDQAVTGEGLGWVCLMGKAMIMEFGKPYGYKSLDGVVPKPRESGPGSTSAPGQPSNQRSSTSSGPPR</sequence>
<feature type="compositionally biased region" description="Low complexity" evidence="1">
    <location>
        <begin position="50"/>
        <end position="59"/>
    </location>
</feature>
<reference evidence="2" key="1">
    <citation type="submission" date="2020-11" db="EMBL/GenBank/DDBJ databases">
        <authorList>
            <consortium name="DOE Joint Genome Institute"/>
            <person name="Ahrendt S."/>
            <person name="Riley R."/>
            <person name="Andreopoulos W."/>
            <person name="Labutti K."/>
            <person name="Pangilinan J."/>
            <person name="Ruiz-Duenas F.J."/>
            <person name="Barrasa J.M."/>
            <person name="Sanchez-Garcia M."/>
            <person name="Camarero S."/>
            <person name="Miyauchi S."/>
            <person name="Serrano A."/>
            <person name="Linde D."/>
            <person name="Babiker R."/>
            <person name="Drula E."/>
            <person name="Ayuso-Fernandez I."/>
            <person name="Pacheco R."/>
            <person name="Padilla G."/>
            <person name="Ferreira P."/>
            <person name="Barriuso J."/>
            <person name="Kellner H."/>
            <person name="Castanera R."/>
            <person name="Alfaro M."/>
            <person name="Ramirez L."/>
            <person name="Pisabarro A.G."/>
            <person name="Kuo A."/>
            <person name="Tritt A."/>
            <person name="Lipzen A."/>
            <person name="He G."/>
            <person name="Yan M."/>
            <person name="Ng V."/>
            <person name="Cullen D."/>
            <person name="Martin F."/>
            <person name="Rosso M.-N."/>
            <person name="Henrissat B."/>
            <person name="Hibbett D."/>
            <person name="Martinez A.T."/>
            <person name="Grigoriev I.V."/>
        </authorList>
    </citation>
    <scope>NUCLEOTIDE SEQUENCE</scope>
    <source>
        <strain evidence="2">CIRM-BRFM 674</strain>
    </source>
</reference>
<feature type="region of interest" description="Disordered" evidence="1">
    <location>
        <begin position="526"/>
        <end position="560"/>
    </location>
</feature>
<evidence type="ECO:0000256" key="1">
    <source>
        <dbReference type="SAM" id="MobiDB-lite"/>
    </source>
</evidence>
<evidence type="ECO:0000313" key="3">
    <source>
        <dbReference type="Proteomes" id="UP000807469"/>
    </source>
</evidence>
<dbReference type="EMBL" id="MU155373">
    <property type="protein sequence ID" value="KAF9474548.1"/>
    <property type="molecule type" value="Genomic_DNA"/>
</dbReference>
<feature type="compositionally biased region" description="Basic and acidic residues" evidence="1">
    <location>
        <begin position="62"/>
        <end position="74"/>
    </location>
</feature>
<gene>
    <name evidence="2" type="ORF">BDN70DRAFT_898873</name>
</gene>
<comment type="caution">
    <text evidence="2">The sequence shown here is derived from an EMBL/GenBank/DDBJ whole genome shotgun (WGS) entry which is preliminary data.</text>
</comment>
<dbReference type="OrthoDB" id="3238644at2759"/>
<name>A0A9P6CWF6_9AGAR</name>
<evidence type="ECO:0000313" key="2">
    <source>
        <dbReference type="EMBL" id="KAF9474548.1"/>
    </source>
</evidence>
<accession>A0A9P6CWF6</accession>